<dbReference type="Gene3D" id="2.60.40.1220">
    <property type="match status" value="1"/>
</dbReference>
<evidence type="ECO:0000313" key="4">
    <source>
        <dbReference type="Proteomes" id="UP001575622"/>
    </source>
</evidence>
<evidence type="ECO:0000313" key="3">
    <source>
        <dbReference type="EMBL" id="MFB0845764.1"/>
    </source>
</evidence>
<dbReference type="Pfam" id="PF13205">
    <property type="entry name" value="Big_5"/>
    <property type="match status" value="1"/>
</dbReference>
<dbReference type="InterPro" id="IPR006724">
    <property type="entry name" value="Phage_TTP"/>
</dbReference>
<name>A0ABV4V6P8_9BACL</name>
<accession>A0ABV4V6P8</accession>
<feature type="domain" description="SbsA Ig-like" evidence="2">
    <location>
        <begin position="189"/>
        <end position="294"/>
    </location>
</feature>
<evidence type="ECO:0000256" key="1">
    <source>
        <dbReference type="ARBA" id="ARBA00022729"/>
    </source>
</evidence>
<keyword evidence="1" id="KW-0732">Signal</keyword>
<dbReference type="Pfam" id="PF04630">
    <property type="entry name" value="Phage_TTP_1"/>
    <property type="match status" value="1"/>
</dbReference>
<organism evidence="3 4">
    <name type="scientific">Paenibacillus oleatilyticus</name>
    <dbReference type="NCBI Taxonomy" id="2594886"/>
    <lineage>
        <taxon>Bacteria</taxon>
        <taxon>Bacillati</taxon>
        <taxon>Bacillota</taxon>
        <taxon>Bacilli</taxon>
        <taxon>Bacillales</taxon>
        <taxon>Paenibacillaceae</taxon>
        <taxon>Paenibacillus</taxon>
    </lineage>
</organism>
<dbReference type="InterPro" id="IPR014755">
    <property type="entry name" value="Cu-Rt/internalin_Ig-like"/>
</dbReference>
<proteinExistence type="predicted"/>
<sequence length="296" mass="31249">MGKGVRVGLDSIYYAIMADETDEIYDTPNRLAGAISATITPTTNSETLYADDQADEVANSLGDITVELNVKDLPPAVLADLVGSKVDANGVLIENKNDNAPYIALGFRSRKSNGKFRYYWLYKGKFQPTEEEFQTKEDTPSFQTPTITGTFLPRAKDGQWRARVDSDDAGVPASVISNWFSAVYETTSDATPPTVTAVPASGATGVVVSTKPKWTFSEAIRSSSVTAANFIVQKADGSAVVDGTLSLNAAGTEVTFTPAANLAAATAYMTIATTGIKDLAGNALAAPKVTTFTTAS</sequence>
<dbReference type="RefSeq" id="WP_373955811.1">
    <property type="nucleotide sequence ID" value="NZ_JBHDLN010000016.1"/>
</dbReference>
<dbReference type="EMBL" id="JBHDLN010000016">
    <property type="protein sequence ID" value="MFB0845764.1"/>
    <property type="molecule type" value="Genomic_DNA"/>
</dbReference>
<keyword evidence="4" id="KW-1185">Reference proteome</keyword>
<dbReference type="InterPro" id="IPR032812">
    <property type="entry name" value="SbsA_Ig"/>
</dbReference>
<evidence type="ECO:0000259" key="2">
    <source>
        <dbReference type="Pfam" id="PF13205"/>
    </source>
</evidence>
<comment type="caution">
    <text evidence="3">The sequence shown here is derived from an EMBL/GenBank/DDBJ whole genome shotgun (WGS) entry which is preliminary data.</text>
</comment>
<dbReference type="Proteomes" id="UP001575622">
    <property type="component" value="Unassembled WGS sequence"/>
</dbReference>
<reference evidence="3 4" key="1">
    <citation type="submission" date="2024-09" db="EMBL/GenBank/DDBJ databases">
        <authorList>
            <person name="Makale K.P.P."/>
            <person name="Makhzoum A."/>
            <person name="Rantong G."/>
            <person name="Rahube T.O."/>
        </authorList>
    </citation>
    <scope>NUCLEOTIDE SEQUENCE [LARGE SCALE GENOMIC DNA]</scope>
    <source>
        <strain evidence="3 4">KM_D13</strain>
    </source>
</reference>
<gene>
    <name evidence="3" type="ORF">ACEU3E_26610</name>
</gene>
<protein>
    <submittedName>
        <fullName evidence="3">Major tail protein</fullName>
    </submittedName>
</protein>
<dbReference type="NCBIfam" id="TIGR01603">
    <property type="entry name" value="maj_tail_phi13"/>
    <property type="match status" value="1"/>
</dbReference>
<dbReference type="InterPro" id="IPR006490">
    <property type="entry name" value="Maj_tail_phi13"/>
</dbReference>